<reference evidence="4" key="1">
    <citation type="submission" date="2019-11" db="EMBL/GenBank/DDBJ databases">
        <authorList>
            <person name="Feng L."/>
        </authorList>
    </citation>
    <scope>NUCLEOTIDE SEQUENCE</scope>
    <source>
        <strain evidence="4">CnexileLFYP112</strain>
    </source>
</reference>
<gene>
    <name evidence="4" type="ORF">CNLFYP112_01393</name>
</gene>
<name>A0A6N2SN18_9FIRM</name>
<organism evidence="4">
    <name type="scientific">[Clostridium] nexile</name>
    <dbReference type="NCBI Taxonomy" id="29361"/>
    <lineage>
        <taxon>Bacteria</taxon>
        <taxon>Bacillati</taxon>
        <taxon>Bacillota</taxon>
        <taxon>Clostridia</taxon>
        <taxon>Lachnospirales</taxon>
        <taxon>Lachnospiraceae</taxon>
        <taxon>Tyzzerella</taxon>
    </lineage>
</organism>
<evidence type="ECO:0000256" key="1">
    <source>
        <dbReference type="SAM" id="Coils"/>
    </source>
</evidence>
<feature type="transmembrane region" description="Helical" evidence="3">
    <location>
        <begin position="718"/>
        <end position="738"/>
    </location>
</feature>
<keyword evidence="3" id="KW-0812">Transmembrane</keyword>
<keyword evidence="1" id="KW-0175">Coiled coil</keyword>
<keyword evidence="3" id="KW-0472">Membrane</keyword>
<dbReference type="EMBL" id="CACRTG010000005">
    <property type="protein sequence ID" value="VYS94402.1"/>
    <property type="molecule type" value="Genomic_DNA"/>
</dbReference>
<evidence type="ECO:0000256" key="3">
    <source>
        <dbReference type="SAM" id="Phobius"/>
    </source>
</evidence>
<sequence length="750" mass="84964">MKNKVVKIVLGILVIGCCLGGGYYMGNLNSKDDTEPVALLNEKKPQKEELYDTELIAIVNADEGIKKQDDVISYSQSLLGTLNVKYEVTGLEDAKQGVENGKYSAYMILPGTFSEAVESINGTPQKVVLEYAIAPNLTQDAQAKAIYSVGNAYTTLNNGISELYLSSVLTEVHKVQDVAENIKENDVRDLKALGEVSGDDLREAIELPELATVEKDIAVLDLVPHYEEEDKLLAEIDKTYQEAWNKGSEEYKNVSSKIGELNQTLYGKGSMHEAIQAFNMHMTPYEYPEYIDTNPAEQKELGVIRDSSIEALEGIPDKLKEIESATKEYIAKSKFIINKYENDIERWGAADSSASLEEECDGYPVEYEENTYSFYRKKDVDEKLVALENQHIIEKNNGLANYYNTISDFQKNPALNDLKENFKKLYSKLEAIEPETYLPVSDEQWENYIKSVIPEPIYEVEPNINEVEDLNSIQIKNYRLKNQIEEPKFSDVNVDVDAIRNAMNEMMKVSEAYAQDRGNILNGVNDELQEKDKNIKDQVTNLREAYDNTDLKKNELDEALLRYTPQEYLNQEALGILGQSLDKNQSTIEEKIENQNKQYESYVEEVYKTSEDNTKKQSESIEAGEKASNEKLDANLANAKSLKQSTYEDNKLMLNDIGGVLPYSRLGTQENIMAYRFMTEPLSVNDLTVAKKENLKGQEVNVEVSDEKKEVEEKEIPIFIWVIPVVLFAVCIGSYLVFRKKPTGSNEDHL</sequence>
<evidence type="ECO:0000256" key="2">
    <source>
        <dbReference type="SAM" id="MobiDB-lite"/>
    </source>
</evidence>
<feature type="coiled-coil region" evidence="1">
    <location>
        <begin position="525"/>
        <end position="559"/>
    </location>
</feature>
<protein>
    <submittedName>
        <fullName evidence="4">ABC-2 family transporter protein</fullName>
    </submittedName>
</protein>
<evidence type="ECO:0000313" key="4">
    <source>
        <dbReference type="EMBL" id="VYS94402.1"/>
    </source>
</evidence>
<keyword evidence="3" id="KW-1133">Transmembrane helix</keyword>
<proteinExistence type="predicted"/>
<dbReference type="Gene3D" id="3.40.1710.10">
    <property type="entry name" value="abc type-2 transporter like domain"/>
    <property type="match status" value="1"/>
</dbReference>
<dbReference type="AlphaFoldDB" id="A0A6N2SN18"/>
<feature type="region of interest" description="Disordered" evidence="2">
    <location>
        <begin position="608"/>
        <end position="627"/>
    </location>
</feature>
<accession>A0A6N2SN18</accession>